<dbReference type="GO" id="GO:0032259">
    <property type="term" value="P:methylation"/>
    <property type="evidence" value="ECO:0007669"/>
    <property type="project" value="UniProtKB-KW"/>
</dbReference>
<accession>A0RY23</accession>
<dbReference type="InterPro" id="IPR029063">
    <property type="entry name" value="SAM-dependent_MTases_sf"/>
</dbReference>
<keyword evidence="3" id="KW-0949">S-adenosyl-L-methionine</keyword>
<dbReference type="PANTHER" id="PTHR13610:SF11">
    <property type="entry name" value="METHYLTRANSFERASE DOMAIN-CONTAINING PROTEIN"/>
    <property type="match status" value="1"/>
</dbReference>
<dbReference type="Pfam" id="PF08123">
    <property type="entry name" value="DOT1"/>
    <property type="match status" value="1"/>
</dbReference>
<dbReference type="KEGG" id="csy:CENSYa_1621"/>
<name>A0RY23_CENSY</name>
<reference evidence="5 6" key="1">
    <citation type="journal article" date="2006" name="Proc. Natl. Acad. Sci. U.S.A.">
        <title>Genomic analysis of the uncultivated marine crenarchaeote Cenarchaeum symbiosum.</title>
        <authorList>
            <person name="Hallam S.J."/>
            <person name="Konstantinidis K.T."/>
            <person name="Putnam N."/>
            <person name="Schleper C."/>
            <person name="Watanabe Y."/>
            <person name="Sugahara J."/>
            <person name="Preston C."/>
            <person name="de la Torre J."/>
            <person name="Richardson P.M."/>
            <person name="DeLong E.F."/>
        </authorList>
    </citation>
    <scope>NUCLEOTIDE SEQUENCE [LARGE SCALE GENOMIC DNA]</scope>
    <source>
        <strain evidence="6">A</strain>
    </source>
</reference>
<evidence type="ECO:0000256" key="3">
    <source>
        <dbReference type="ARBA" id="ARBA00022691"/>
    </source>
</evidence>
<evidence type="ECO:0000256" key="2">
    <source>
        <dbReference type="ARBA" id="ARBA00022679"/>
    </source>
</evidence>
<dbReference type="AlphaFoldDB" id="A0RY23"/>
<gene>
    <name evidence="5" type="ordered locus">CENSYa_1621</name>
</gene>
<dbReference type="HOGENOM" id="CLU_1136086_0_0_2"/>
<keyword evidence="2" id="KW-0808">Transferase</keyword>
<keyword evidence="6" id="KW-1185">Reference proteome</keyword>
<feature type="domain" description="DOT1" evidence="4">
    <location>
        <begin position="28"/>
        <end position="77"/>
    </location>
</feature>
<dbReference type="PATRIC" id="fig|414004.10.peg.1483"/>
<dbReference type="PANTHER" id="PTHR13610">
    <property type="entry name" value="METHYLTRANSFERASE DOMAIN-CONTAINING PROTEIN"/>
    <property type="match status" value="1"/>
</dbReference>
<protein>
    <submittedName>
        <fullName evidence="5">SAM dependent methyltransferase</fullName>
    </submittedName>
</protein>
<evidence type="ECO:0000259" key="4">
    <source>
        <dbReference type="Pfam" id="PF08123"/>
    </source>
</evidence>
<dbReference type="EMBL" id="DP000238">
    <property type="protein sequence ID" value="ABK78240.1"/>
    <property type="molecule type" value="Genomic_DNA"/>
</dbReference>
<evidence type="ECO:0000256" key="1">
    <source>
        <dbReference type="ARBA" id="ARBA00022603"/>
    </source>
</evidence>
<dbReference type="GO" id="GO:0031151">
    <property type="term" value="F:histone H3K79 methyltransferase activity"/>
    <property type="evidence" value="ECO:0007669"/>
    <property type="project" value="InterPro"/>
</dbReference>
<dbReference type="EnsemblBacteria" id="ABK78240">
    <property type="protein sequence ID" value="ABK78240"/>
    <property type="gene ID" value="CENSYa_1621"/>
</dbReference>
<evidence type="ECO:0000313" key="5">
    <source>
        <dbReference type="EMBL" id="ABK78240.1"/>
    </source>
</evidence>
<evidence type="ECO:0000313" key="6">
    <source>
        <dbReference type="Proteomes" id="UP000000758"/>
    </source>
</evidence>
<dbReference type="Proteomes" id="UP000000758">
    <property type="component" value="Chromosome"/>
</dbReference>
<dbReference type="Gene3D" id="3.40.50.150">
    <property type="entry name" value="Vaccinia Virus protein VP39"/>
    <property type="match status" value="1"/>
</dbReference>
<sequence length="248" mass="27291">MRLEEYLGTLPRGIMSGEDVQLPDRAYREILQLAEVGPDDVFYHLGSGDGRAVNMAAAEFGARAVGIEMDNGKCSAAGEHGGPRTEFRNQDVRDADISDATVILFWFADEEVISSMMPKFGLLQDGCKVATLWGPLPGYMPYKVRFPFVINRAPFEAAPGLGEQLLAVFGVKCIDFVTAWEHSERYTKAIELADAENNRFVTILQTVVTWINASNLGVACGEGVPDSISTYMGILRNFYGIETKHLLD</sequence>
<proteinExistence type="predicted"/>
<keyword evidence="1 5" id="KW-0489">Methyltransferase</keyword>
<dbReference type="STRING" id="414004.CENSYa_1621"/>
<dbReference type="InterPro" id="IPR026170">
    <property type="entry name" value="FAM173A/B"/>
</dbReference>
<dbReference type="InterPro" id="IPR025789">
    <property type="entry name" value="DOT1_dom"/>
</dbReference>
<dbReference type="SUPFAM" id="SSF53335">
    <property type="entry name" value="S-adenosyl-L-methionine-dependent methyltransferases"/>
    <property type="match status" value="1"/>
</dbReference>
<organism evidence="5 6">
    <name type="scientific">Cenarchaeum symbiosum (strain A)</name>
    <dbReference type="NCBI Taxonomy" id="414004"/>
    <lineage>
        <taxon>Archaea</taxon>
        <taxon>Nitrososphaerota</taxon>
        <taxon>Candidatus Cenarchaeales</taxon>
        <taxon>Candidatus Cenarchaeaceae</taxon>
        <taxon>Candidatus Cenarchaeum</taxon>
    </lineage>
</organism>